<evidence type="ECO:0000313" key="1">
    <source>
        <dbReference type="EMBL" id="CAD2071755.1"/>
    </source>
</evidence>
<evidence type="ECO:0000313" key="2">
    <source>
        <dbReference type="Proteomes" id="UP000589351"/>
    </source>
</evidence>
<dbReference type="Pfam" id="PF03887">
    <property type="entry name" value="YfbU"/>
    <property type="match status" value="1"/>
</dbReference>
<dbReference type="SUPFAM" id="SSF116960">
    <property type="entry name" value="YfbU-like"/>
    <property type="match status" value="1"/>
</dbReference>
<dbReference type="Gene3D" id="1.10.3190.10">
    <property type="entry name" value="yfbu gene product, domain 2"/>
    <property type="match status" value="1"/>
</dbReference>
<dbReference type="AlphaFoldDB" id="A0A6V7R3X5"/>
<reference evidence="1 2" key="1">
    <citation type="submission" date="2020-07" db="EMBL/GenBank/DDBJ databases">
        <authorList>
            <person name="Criscuolo A."/>
        </authorList>
    </citation>
    <scope>NUCLEOTIDE SEQUENCE [LARGE SCALE GENOMIC DNA]</scope>
    <source>
        <strain evidence="1">CIP111649</strain>
    </source>
</reference>
<comment type="caution">
    <text evidence="1">The sequence shown here is derived from an EMBL/GenBank/DDBJ whole genome shotgun (WGS) entry which is preliminary data.</text>
</comment>
<dbReference type="EMBL" id="CAJEWD010000003">
    <property type="protein sequence ID" value="CAD2071755.1"/>
    <property type="molecule type" value="Genomic_DNA"/>
</dbReference>
<sequence length="186" mass="22299">MMKAHLQETPFFKMEKDRMKWISILEAKKAKSDDYEYQILCDFCIHTIKEGIHFHYDEVLDLLGLRNEAIPIDVSVEVEFIMSMFKHVTKSLLQLTPSKMELIESQFYTNFTGFDIQEFQHLSYYVFLVKTKRAVISIKNQGHNLNLKQYRQMLAKYEKYREHEFLSEDHLTEILIARQSQMNFLL</sequence>
<dbReference type="Proteomes" id="UP000589351">
    <property type="component" value="Unassembled WGS sequence"/>
</dbReference>
<proteinExistence type="predicted"/>
<dbReference type="InterPro" id="IPR023146">
    <property type="entry name" value="YfbU_alpha-helical_sf"/>
</dbReference>
<name>A0A6V7R3X5_9STAP</name>
<keyword evidence="2" id="KW-1185">Reference proteome</keyword>
<gene>
    <name evidence="1" type="ORF">JEODO184_00391</name>
</gene>
<dbReference type="InterPro" id="IPR005587">
    <property type="entry name" value="UPF0304_YfbU"/>
</dbReference>
<dbReference type="RefSeq" id="WP_185124936.1">
    <property type="nucleotide sequence ID" value="NZ_CAJEWD010000003.1"/>
</dbReference>
<accession>A0A6V7R3X5</accession>
<protein>
    <submittedName>
        <fullName evidence="1">Uncharacterized protein</fullName>
    </submittedName>
</protein>
<organism evidence="1 2">
    <name type="scientific">Jeotgalicoccus meleagridis</name>
    <dbReference type="NCBI Taxonomy" id="2759181"/>
    <lineage>
        <taxon>Bacteria</taxon>
        <taxon>Bacillati</taxon>
        <taxon>Bacillota</taxon>
        <taxon>Bacilli</taxon>
        <taxon>Bacillales</taxon>
        <taxon>Staphylococcaceae</taxon>
        <taxon>Jeotgalicoccus</taxon>
    </lineage>
</organism>